<protein>
    <submittedName>
        <fullName evidence="1">Uncharacterized protein</fullName>
    </submittedName>
</protein>
<sequence length="110" mass="13779">MKQIFKTKIPKTLLIDFLNLYCEFKNNCYKITDITFRKYKFEKKIIPFFKSLEQYYYKSKLFYLNRENNYKNFITVIRQLCKINYLPFTSKIKYDKSTYNINYFIYPKKQ</sequence>
<reference evidence="1" key="1">
    <citation type="journal article" date="2020" name="Nature">
        <title>Giant virus diversity and host interactions through global metagenomics.</title>
        <authorList>
            <person name="Schulz F."/>
            <person name="Roux S."/>
            <person name="Paez-Espino D."/>
            <person name="Jungbluth S."/>
            <person name="Walsh D.A."/>
            <person name="Denef V.J."/>
            <person name="McMahon K.D."/>
            <person name="Konstantinidis K.T."/>
            <person name="Eloe-Fadrosh E.A."/>
            <person name="Kyrpides N.C."/>
            <person name="Woyke T."/>
        </authorList>
    </citation>
    <scope>NUCLEOTIDE SEQUENCE</scope>
    <source>
        <strain evidence="1">GVMAG-M-3300020185-18</strain>
    </source>
</reference>
<accession>A0A6C0C3N8</accession>
<organism evidence="1">
    <name type="scientific">viral metagenome</name>
    <dbReference type="NCBI Taxonomy" id="1070528"/>
    <lineage>
        <taxon>unclassified sequences</taxon>
        <taxon>metagenomes</taxon>
        <taxon>organismal metagenomes</taxon>
    </lineage>
</organism>
<name>A0A6C0C3N8_9ZZZZ</name>
<evidence type="ECO:0000313" key="1">
    <source>
        <dbReference type="EMBL" id="QHS98404.1"/>
    </source>
</evidence>
<dbReference type="EMBL" id="MN739316">
    <property type="protein sequence ID" value="QHS98404.1"/>
    <property type="molecule type" value="Genomic_DNA"/>
</dbReference>
<proteinExistence type="predicted"/>
<dbReference type="AlphaFoldDB" id="A0A6C0C3N8"/>